<dbReference type="CDD" id="cd00093">
    <property type="entry name" value="HTH_XRE"/>
    <property type="match status" value="1"/>
</dbReference>
<dbReference type="SUPFAM" id="SSF47413">
    <property type="entry name" value="lambda repressor-like DNA-binding domains"/>
    <property type="match status" value="1"/>
</dbReference>
<dbReference type="AlphaFoldDB" id="A0A2W5K737"/>
<dbReference type="InterPro" id="IPR010982">
    <property type="entry name" value="Lambda_DNA-bd_dom_sf"/>
</dbReference>
<protein>
    <submittedName>
        <fullName evidence="1">Transcriptional regulator</fullName>
    </submittedName>
</protein>
<gene>
    <name evidence="1" type="ORF">DI565_18110</name>
</gene>
<dbReference type="Proteomes" id="UP000249577">
    <property type="component" value="Unassembled WGS sequence"/>
</dbReference>
<evidence type="ECO:0000313" key="1">
    <source>
        <dbReference type="EMBL" id="PZQ11218.1"/>
    </source>
</evidence>
<comment type="caution">
    <text evidence="1">The sequence shown here is derived from an EMBL/GenBank/DDBJ whole genome shotgun (WGS) entry which is preliminary data.</text>
</comment>
<sequence length="253" mass="27258">MSSGEAESELGGVESRAIAEAVREELARRRMSRQGLADLARISISTLEKALAGRRAFTLATTVRLEEALGRRLRPAASSPAEAAPQGFAPPELGSYSRPAMSWIEGAYLTLRPSFEAPGAIFAYRTDVRWSEETSRMVFQEGERTDAPFTQHGEISAPHQSGHIYLVTNRHGQHRLVTLGRPTIDGVMRGVLSTLQAGRGAQLIPIAAPIALVPLKAGEPAPPLGRILPGAPRHGDYRGLLDRVKAEGFAVLL</sequence>
<dbReference type="GO" id="GO:0003677">
    <property type="term" value="F:DNA binding"/>
    <property type="evidence" value="ECO:0007669"/>
    <property type="project" value="InterPro"/>
</dbReference>
<proteinExistence type="predicted"/>
<dbReference type="Gene3D" id="1.10.260.40">
    <property type="entry name" value="lambda repressor-like DNA-binding domains"/>
    <property type="match status" value="1"/>
</dbReference>
<dbReference type="InterPro" id="IPR001387">
    <property type="entry name" value="Cro/C1-type_HTH"/>
</dbReference>
<name>A0A2W5K737_ANCNO</name>
<reference evidence="1 2" key="1">
    <citation type="submission" date="2017-08" db="EMBL/GenBank/DDBJ databases">
        <title>Infants hospitalized years apart are colonized by the same room-sourced microbial strains.</title>
        <authorList>
            <person name="Brooks B."/>
            <person name="Olm M.R."/>
            <person name="Firek B.A."/>
            <person name="Baker R."/>
            <person name="Thomas B.C."/>
            <person name="Morowitz M.J."/>
            <person name="Banfield J.F."/>
        </authorList>
    </citation>
    <scope>NUCLEOTIDE SEQUENCE [LARGE SCALE GENOMIC DNA]</scope>
    <source>
        <strain evidence="1">S2_005_003_R2_43</strain>
    </source>
</reference>
<evidence type="ECO:0000313" key="2">
    <source>
        <dbReference type="Proteomes" id="UP000249577"/>
    </source>
</evidence>
<dbReference type="EMBL" id="QFPN01000012">
    <property type="protein sequence ID" value="PZQ11218.1"/>
    <property type="molecule type" value="Genomic_DNA"/>
</dbReference>
<organism evidence="1 2">
    <name type="scientific">Ancylobacter novellus</name>
    <name type="common">Thiobacillus novellus</name>
    <dbReference type="NCBI Taxonomy" id="921"/>
    <lineage>
        <taxon>Bacteria</taxon>
        <taxon>Pseudomonadati</taxon>
        <taxon>Pseudomonadota</taxon>
        <taxon>Alphaproteobacteria</taxon>
        <taxon>Hyphomicrobiales</taxon>
        <taxon>Xanthobacteraceae</taxon>
        <taxon>Ancylobacter</taxon>
    </lineage>
</organism>
<accession>A0A2W5K737</accession>